<dbReference type="HOGENOM" id="CLU_1215432_0_0_1"/>
<accession>E4ZZJ4</accession>
<gene>
    <name evidence="2" type="ORF">LEMA_P102410.1</name>
</gene>
<keyword evidence="3" id="KW-1185">Reference proteome</keyword>
<dbReference type="OrthoDB" id="5390017at2759"/>
<evidence type="ECO:0000313" key="3">
    <source>
        <dbReference type="Proteomes" id="UP000002668"/>
    </source>
</evidence>
<dbReference type="OMA" id="CVQGNVQ"/>
<name>E4ZZJ4_LEPMJ</name>
<evidence type="ECO:0000313" key="2">
    <source>
        <dbReference type="EMBL" id="CBX97110.1"/>
    </source>
</evidence>
<dbReference type="STRING" id="985895.E4ZZJ4"/>
<organism evidence="3">
    <name type="scientific">Leptosphaeria maculans (strain JN3 / isolate v23.1.3 / race Av1-4-5-6-7-8)</name>
    <name type="common">Blackleg fungus</name>
    <name type="synonym">Phoma lingam</name>
    <dbReference type="NCBI Taxonomy" id="985895"/>
    <lineage>
        <taxon>Eukaryota</taxon>
        <taxon>Fungi</taxon>
        <taxon>Dikarya</taxon>
        <taxon>Ascomycota</taxon>
        <taxon>Pezizomycotina</taxon>
        <taxon>Dothideomycetes</taxon>
        <taxon>Pleosporomycetidae</taxon>
        <taxon>Pleosporales</taxon>
        <taxon>Pleosporineae</taxon>
        <taxon>Leptosphaeriaceae</taxon>
        <taxon>Plenodomus</taxon>
        <taxon>Plenodomus lingam/Leptosphaeria maculans species complex</taxon>
    </lineage>
</organism>
<proteinExistence type="predicted"/>
<dbReference type="eggNOG" id="ENOG502SFSW">
    <property type="taxonomic scope" value="Eukaryota"/>
</dbReference>
<sequence>MTTVAPLSRKRSRIALDPDDDLDHGHQPAHAHIPTPIPQAHERASASALSPPPTDTLKRTRTQCDLDELCIATPKEAWPFDTDALLSSTRLAMPPNSSLPAHDNWARYRKGESMLILCVQGNLQLHYELLCTALPFLYTLSPTLQPLLLCHDPSTHRISPRAPFSLPLLQAATPTCNHFVRLGLMHPLGGGTFPLDALVVIDRQGRRRLILPFGWGAGRHADTPAGRSVQRRLMGLLGDCVGVLEREGREG</sequence>
<feature type="region of interest" description="Disordered" evidence="1">
    <location>
        <begin position="1"/>
        <end position="34"/>
    </location>
</feature>
<dbReference type="InParanoid" id="E4ZZJ4"/>
<dbReference type="AlphaFoldDB" id="E4ZZJ4"/>
<dbReference type="EMBL" id="FP929130">
    <property type="protein sequence ID" value="CBX97110.1"/>
    <property type="molecule type" value="Genomic_DNA"/>
</dbReference>
<protein>
    <submittedName>
        <fullName evidence="2">Uncharacterized protein</fullName>
    </submittedName>
</protein>
<evidence type="ECO:0000256" key="1">
    <source>
        <dbReference type="SAM" id="MobiDB-lite"/>
    </source>
</evidence>
<reference evidence="3" key="1">
    <citation type="journal article" date="2011" name="Nat. Commun.">
        <title>Effector diversification within compartments of the Leptosphaeria maculans genome affected by Repeat-Induced Point mutations.</title>
        <authorList>
            <person name="Rouxel T."/>
            <person name="Grandaubert J."/>
            <person name="Hane J.K."/>
            <person name="Hoede C."/>
            <person name="van de Wouw A.P."/>
            <person name="Couloux A."/>
            <person name="Dominguez V."/>
            <person name="Anthouard V."/>
            <person name="Bally P."/>
            <person name="Bourras S."/>
            <person name="Cozijnsen A.J."/>
            <person name="Ciuffetti L.M."/>
            <person name="Degrave A."/>
            <person name="Dilmaghani A."/>
            <person name="Duret L."/>
            <person name="Fudal I."/>
            <person name="Goodwin S.B."/>
            <person name="Gout L."/>
            <person name="Glaser N."/>
            <person name="Linglin J."/>
            <person name="Kema G.H.J."/>
            <person name="Lapalu N."/>
            <person name="Lawrence C.B."/>
            <person name="May K."/>
            <person name="Meyer M."/>
            <person name="Ollivier B."/>
            <person name="Poulain J."/>
            <person name="Schoch C.L."/>
            <person name="Simon A."/>
            <person name="Spatafora J.W."/>
            <person name="Stachowiak A."/>
            <person name="Turgeon B.G."/>
            <person name="Tyler B.M."/>
            <person name="Vincent D."/>
            <person name="Weissenbach J."/>
            <person name="Amselem J."/>
            <person name="Quesneville H."/>
            <person name="Oliver R.P."/>
            <person name="Wincker P."/>
            <person name="Balesdent M.-H."/>
            <person name="Howlett B.J."/>
        </authorList>
    </citation>
    <scope>NUCLEOTIDE SEQUENCE [LARGE SCALE GENOMIC DNA]</scope>
    <source>
        <strain evidence="3">JN3 / isolate v23.1.3 / race Av1-4-5-6-7-8</strain>
    </source>
</reference>
<dbReference type="VEuPathDB" id="FungiDB:LEMA_P102410.1"/>
<dbReference type="Proteomes" id="UP000002668">
    <property type="component" value="Genome"/>
</dbReference>